<dbReference type="PANTHER" id="PTHR34351:SF2">
    <property type="entry name" value="DUF58 DOMAIN-CONTAINING PROTEIN"/>
    <property type="match status" value="1"/>
</dbReference>
<protein>
    <submittedName>
        <fullName evidence="2">DUF58 domain-containing protein</fullName>
    </submittedName>
</protein>
<feature type="domain" description="DUF58" evidence="1">
    <location>
        <begin position="185"/>
        <end position="265"/>
    </location>
</feature>
<dbReference type="EMBL" id="JAQAGZ010000008">
    <property type="protein sequence ID" value="MCZ8513490.1"/>
    <property type="molecule type" value="Genomic_DNA"/>
</dbReference>
<evidence type="ECO:0000313" key="3">
    <source>
        <dbReference type="Proteomes" id="UP001527882"/>
    </source>
</evidence>
<sequence>MIIGWILFVAALAAGVQGALFRKWGHRAIRYERFFSAAACYPGEEIELVERISNRKPLPVPWLRLESLIHANLRFQKQFNLDISGGTLFQNHRSLFSLMPYRQITRRHKITALARGCYRLNTATLTLGDALGLSSKAVRLSLQAELLVYPRPVNPEEIPVPSRSWQGDRPVRRWIVEDPFLIAGVREYRSGDPLKGVNWKASARTGRLQVHQYDYTAQDRLMIYLNVEDHDKMWHQVNDEALFERGIEWAAALAGQALEQGTEAGFGTNAYSVDTPKEPVKIEPGSGGGQWSLLQETMAKLVVARSIPFDTFLEQEAENGLGRQDIVILSAYMSEKMKPPVERLRANGNSVVWVPLMPPIEDLEEHRTSKEANG</sequence>
<dbReference type="PANTHER" id="PTHR34351">
    <property type="entry name" value="SLR1927 PROTEIN-RELATED"/>
    <property type="match status" value="1"/>
</dbReference>
<reference evidence="2 3" key="1">
    <citation type="submission" date="2022-12" db="EMBL/GenBank/DDBJ databases">
        <title>Draft genome sequence of Paenibacillus sp. dW9.</title>
        <authorList>
            <person name="Choi E.-W."/>
            <person name="Kim D.-U."/>
        </authorList>
    </citation>
    <scope>NUCLEOTIDE SEQUENCE [LARGE SCALE GENOMIC DNA]</scope>
    <source>
        <strain evidence="3">dW9</strain>
    </source>
</reference>
<evidence type="ECO:0000259" key="1">
    <source>
        <dbReference type="Pfam" id="PF01882"/>
    </source>
</evidence>
<comment type="caution">
    <text evidence="2">The sequence shown here is derived from an EMBL/GenBank/DDBJ whole genome shotgun (WGS) entry which is preliminary data.</text>
</comment>
<organism evidence="2 3">
    <name type="scientific">Paenibacillus gyeongsangnamensis</name>
    <dbReference type="NCBI Taxonomy" id="3388067"/>
    <lineage>
        <taxon>Bacteria</taxon>
        <taxon>Bacillati</taxon>
        <taxon>Bacillota</taxon>
        <taxon>Bacilli</taxon>
        <taxon>Bacillales</taxon>
        <taxon>Paenibacillaceae</taxon>
        <taxon>Paenibacillus</taxon>
    </lineage>
</organism>
<name>A0ABT4Q9Y8_9BACL</name>
<evidence type="ECO:0000313" key="2">
    <source>
        <dbReference type="EMBL" id="MCZ8513490.1"/>
    </source>
</evidence>
<dbReference type="Pfam" id="PF01882">
    <property type="entry name" value="DUF58"/>
    <property type="match status" value="1"/>
</dbReference>
<accession>A0ABT4Q9Y8</accession>
<dbReference type="InterPro" id="IPR002881">
    <property type="entry name" value="DUF58"/>
</dbReference>
<proteinExistence type="predicted"/>
<keyword evidence="3" id="KW-1185">Reference proteome</keyword>
<dbReference type="RefSeq" id="WP_269882012.1">
    <property type="nucleotide sequence ID" value="NZ_JAQAGZ010000008.1"/>
</dbReference>
<gene>
    <name evidence="2" type="ORF">O9H85_13820</name>
</gene>
<dbReference type="Proteomes" id="UP001527882">
    <property type="component" value="Unassembled WGS sequence"/>
</dbReference>